<evidence type="ECO:0000256" key="5">
    <source>
        <dbReference type="ARBA" id="ARBA00038007"/>
    </source>
</evidence>
<feature type="compositionally biased region" description="Basic and acidic residues" evidence="7">
    <location>
        <begin position="255"/>
        <end position="283"/>
    </location>
</feature>
<evidence type="ECO:0000256" key="7">
    <source>
        <dbReference type="SAM" id="MobiDB-lite"/>
    </source>
</evidence>
<comment type="caution">
    <text evidence="9">The sequence shown here is derived from an EMBL/GenBank/DDBJ whole genome shotgun (WGS) entry which is preliminary data.</text>
</comment>
<dbReference type="GO" id="GO:0006364">
    <property type="term" value="P:rRNA processing"/>
    <property type="evidence" value="ECO:0007669"/>
    <property type="project" value="UniProtKB-KW"/>
</dbReference>
<dbReference type="Proteomes" id="UP001194468">
    <property type="component" value="Unassembled WGS sequence"/>
</dbReference>
<feature type="compositionally biased region" description="Basic and acidic residues" evidence="7">
    <location>
        <begin position="135"/>
        <end position="144"/>
    </location>
</feature>
<dbReference type="EMBL" id="WHUW01000008">
    <property type="protein sequence ID" value="KAF8442936.1"/>
    <property type="molecule type" value="Genomic_DNA"/>
</dbReference>
<evidence type="ECO:0000256" key="4">
    <source>
        <dbReference type="ARBA" id="ARBA00023242"/>
    </source>
</evidence>
<evidence type="ECO:0000313" key="9">
    <source>
        <dbReference type="EMBL" id="KAF8442936.1"/>
    </source>
</evidence>
<name>A0AAD4GGP1_BOLED</name>
<evidence type="ECO:0000256" key="2">
    <source>
        <dbReference type="ARBA" id="ARBA00022517"/>
    </source>
</evidence>
<feature type="region of interest" description="Disordered" evidence="7">
    <location>
        <begin position="71"/>
        <end position="146"/>
    </location>
</feature>
<dbReference type="PANTHER" id="PTHR23149">
    <property type="entry name" value="G PATCH DOMAIN CONTAINING PROTEIN"/>
    <property type="match status" value="1"/>
</dbReference>
<keyword evidence="3" id="KW-0698">rRNA processing</keyword>
<dbReference type="InterPro" id="IPR000467">
    <property type="entry name" value="G_patch_dom"/>
</dbReference>
<evidence type="ECO:0000259" key="8">
    <source>
        <dbReference type="PROSITE" id="PS50174"/>
    </source>
</evidence>
<dbReference type="AlphaFoldDB" id="A0AAD4GGP1"/>
<accession>A0AAD4GGP1</accession>
<feature type="compositionally biased region" description="Basic and acidic residues" evidence="7">
    <location>
        <begin position="91"/>
        <end position="101"/>
    </location>
</feature>
<feature type="region of interest" description="Disordered" evidence="7">
    <location>
        <begin position="194"/>
        <end position="316"/>
    </location>
</feature>
<keyword evidence="2" id="KW-0690">Ribosome biogenesis</keyword>
<evidence type="ECO:0000256" key="3">
    <source>
        <dbReference type="ARBA" id="ARBA00022552"/>
    </source>
</evidence>
<dbReference type="PANTHER" id="PTHR23149:SF31">
    <property type="entry name" value="PROTEIN PXR1"/>
    <property type="match status" value="1"/>
</dbReference>
<gene>
    <name evidence="9" type="ORF">L210DRAFT_960750</name>
</gene>
<feature type="compositionally biased region" description="Basic and acidic residues" evidence="7">
    <location>
        <begin position="205"/>
        <end position="234"/>
    </location>
</feature>
<comment type="similarity">
    <text evidence="5">Belongs to the PINX1 family.</text>
</comment>
<feature type="compositionally biased region" description="Basic residues" evidence="7">
    <location>
        <begin position="235"/>
        <end position="254"/>
    </location>
</feature>
<evidence type="ECO:0000256" key="6">
    <source>
        <dbReference type="ARBA" id="ARBA00041961"/>
    </source>
</evidence>
<protein>
    <recommendedName>
        <fullName evidence="6">PinX1-related protein 1</fullName>
    </recommendedName>
</protein>
<sequence length="338" mass="37147">MSPSSYGYTYLTSYGWTGTGTGLRKGAIAKPLAIPPKKNLSGLGKDRDEAFPFWDHLFAAASKAITIKVSSDDEDADESKVTPFHTTSSFDSHRSQNHTDDPPTPLARTTTGILSNRRPVSGTPASTSGITTPRPDTDADRDVPDAGAEGRLSLLATAKREAAKRGLYARFFRGAVLGPDDDSCASHSVLLSCEASSVSTPVSERVGDQEDVRETDKSKKRKAEDRAETKEERRERKRLKRERKAAKAAKKAARGCKDKDKMDRKALKYQDEKTQSEENEASHIRKKTRKQAQKVVTSHGQDTLSHRPSSDMDATDVLNIVLTTKKKKAKRKDTLSLS</sequence>
<organism evidence="9 10">
    <name type="scientific">Boletus edulis BED1</name>
    <dbReference type="NCBI Taxonomy" id="1328754"/>
    <lineage>
        <taxon>Eukaryota</taxon>
        <taxon>Fungi</taxon>
        <taxon>Dikarya</taxon>
        <taxon>Basidiomycota</taxon>
        <taxon>Agaricomycotina</taxon>
        <taxon>Agaricomycetes</taxon>
        <taxon>Agaricomycetidae</taxon>
        <taxon>Boletales</taxon>
        <taxon>Boletineae</taxon>
        <taxon>Boletaceae</taxon>
        <taxon>Boletoideae</taxon>
        <taxon>Boletus</taxon>
    </lineage>
</organism>
<dbReference type="InterPro" id="IPR050656">
    <property type="entry name" value="PINX1"/>
</dbReference>
<reference evidence="9" key="1">
    <citation type="submission" date="2019-10" db="EMBL/GenBank/DDBJ databases">
        <authorList>
            <consortium name="DOE Joint Genome Institute"/>
            <person name="Kuo A."/>
            <person name="Miyauchi S."/>
            <person name="Kiss E."/>
            <person name="Drula E."/>
            <person name="Kohler A."/>
            <person name="Sanchez-Garcia M."/>
            <person name="Andreopoulos B."/>
            <person name="Barry K.W."/>
            <person name="Bonito G."/>
            <person name="Buee M."/>
            <person name="Carver A."/>
            <person name="Chen C."/>
            <person name="Cichocki N."/>
            <person name="Clum A."/>
            <person name="Culley D."/>
            <person name="Crous P.W."/>
            <person name="Fauchery L."/>
            <person name="Girlanda M."/>
            <person name="Hayes R."/>
            <person name="Keri Z."/>
            <person name="LaButti K."/>
            <person name="Lipzen A."/>
            <person name="Lombard V."/>
            <person name="Magnuson J."/>
            <person name="Maillard F."/>
            <person name="Morin E."/>
            <person name="Murat C."/>
            <person name="Nolan M."/>
            <person name="Ohm R."/>
            <person name="Pangilinan J."/>
            <person name="Pereira M."/>
            <person name="Perotto S."/>
            <person name="Peter M."/>
            <person name="Riley R."/>
            <person name="Sitrit Y."/>
            <person name="Stielow B."/>
            <person name="Szollosi G."/>
            <person name="Zifcakova L."/>
            <person name="Stursova M."/>
            <person name="Spatafora J.W."/>
            <person name="Tedersoo L."/>
            <person name="Vaario L.-M."/>
            <person name="Yamada A."/>
            <person name="Yan M."/>
            <person name="Wang P."/>
            <person name="Xu J."/>
            <person name="Bruns T."/>
            <person name="Baldrian P."/>
            <person name="Vilgalys R."/>
            <person name="Henrissat B."/>
            <person name="Grigoriev I.V."/>
            <person name="Hibbett D."/>
            <person name="Nagy L.G."/>
            <person name="Martin F.M."/>
        </authorList>
    </citation>
    <scope>NUCLEOTIDE SEQUENCE</scope>
    <source>
        <strain evidence="9">BED1</strain>
    </source>
</reference>
<dbReference type="PROSITE" id="PS50174">
    <property type="entry name" value="G_PATCH"/>
    <property type="match status" value="1"/>
</dbReference>
<evidence type="ECO:0000313" key="10">
    <source>
        <dbReference type="Proteomes" id="UP001194468"/>
    </source>
</evidence>
<dbReference type="GO" id="GO:0003676">
    <property type="term" value="F:nucleic acid binding"/>
    <property type="evidence" value="ECO:0007669"/>
    <property type="project" value="InterPro"/>
</dbReference>
<comment type="subcellular location">
    <subcellularLocation>
        <location evidence="1">Nucleus</location>
        <location evidence="1">Nucleolus</location>
    </subcellularLocation>
</comment>
<proteinExistence type="inferred from homology"/>
<feature type="domain" description="G-patch" evidence="8">
    <location>
        <begin position="3"/>
        <end position="48"/>
    </location>
</feature>
<keyword evidence="10" id="KW-1185">Reference proteome</keyword>
<dbReference type="GO" id="GO:0005730">
    <property type="term" value="C:nucleolus"/>
    <property type="evidence" value="ECO:0007669"/>
    <property type="project" value="UniProtKB-SubCell"/>
</dbReference>
<evidence type="ECO:0000256" key="1">
    <source>
        <dbReference type="ARBA" id="ARBA00004604"/>
    </source>
</evidence>
<feature type="compositionally biased region" description="Polar residues" evidence="7">
    <location>
        <begin position="294"/>
        <end position="303"/>
    </location>
</feature>
<reference evidence="9" key="2">
    <citation type="journal article" date="2020" name="Nat. Commun.">
        <title>Large-scale genome sequencing of mycorrhizal fungi provides insights into the early evolution of symbiotic traits.</title>
        <authorList>
            <person name="Miyauchi S."/>
            <person name="Kiss E."/>
            <person name="Kuo A."/>
            <person name="Drula E."/>
            <person name="Kohler A."/>
            <person name="Sanchez-Garcia M."/>
            <person name="Morin E."/>
            <person name="Andreopoulos B."/>
            <person name="Barry K.W."/>
            <person name="Bonito G."/>
            <person name="Buee M."/>
            <person name="Carver A."/>
            <person name="Chen C."/>
            <person name="Cichocki N."/>
            <person name="Clum A."/>
            <person name="Culley D."/>
            <person name="Crous P.W."/>
            <person name="Fauchery L."/>
            <person name="Girlanda M."/>
            <person name="Hayes R.D."/>
            <person name="Keri Z."/>
            <person name="LaButti K."/>
            <person name="Lipzen A."/>
            <person name="Lombard V."/>
            <person name="Magnuson J."/>
            <person name="Maillard F."/>
            <person name="Murat C."/>
            <person name="Nolan M."/>
            <person name="Ohm R.A."/>
            <person name="Pangilinan J."/>
            <person name="Pereira M.F."/>
            <person name="Perotto S."/>
            <person name="Peter M."/>
            <person name="Pfister S."/>
            <person name="Riley R."/>
            <person name="Sitrit Y."/>
            <person name="Stielow J.B."/>
            <person name="Szollosi G."/>
            <person name="Zifcakova L."/>
            <person name="Stursova M."/>
            <person name="Spatafora J.W."/>
            <person name="Tedersoo L."/>
            <person name="Vaario L.M."/>
            <person name="Yamada A."/>
            <person name="Yan M."/>
            <person name="Wang P."/>
            <person name="Xu J."/>
            <person name="Bruns T."/>
            <person name="Baldrian P."/>
            <person name="Vilgalys R."/>
            <person name="Dunand C."/>
            <person name="Henrissat B."/>
            <person name="Grigoriev I.V."/>
            <person name="Hibbett D."/>
            <person name="Nagy L.G."/>
            <person name="Martin F.M."/>
        </authorList>
    </citation>
    <scope>NUCLEOTIDE SEQUENCE</scope>
    <source>
        <strain evidence="9">BED1</strain>
    </source>
</reference>
<keyword evidence="4" id="KW-0539">Nucleus</keyword>